<dbReference type="AlphaFoldDB" id="A0A1T4M1B0"/>
<dbReference type="Gene3D" id="3.90.550.10">
    <property type="entry name" value="Spore Coat Polysaccharide Biosynthesis Protein SpsA, Chain A"/>
    <property type="match status" value="1"/>
</dbReference>
<dbReference type="InterPro" id="IPR001173">
    <property type="entry name" value="Glyco_trans_2-like"/>
</dbReference>
<dbReference type="PANTHER" id="PTHR48090:SF7">
    <property type="entry name" value="RFBJ PROTEIN"/>
    <property type="match status" value="1"/>
</dbReference>
<accession>A0A1T4M1B0</accession>
<dbReference type="CDD" id="cd04179">
    <property type="entry name" value="DPM_DPG-synthase_like"/>
    <property type="match status" value="1"/>
</dbReference>
<evidence type="ECO:0000259" key="1">
    <source>
        <dbReference type="Pfam" id="PF00535"/>
    </source>
</evidence>
<dbReference type="STRING" id="28136.SAMN02745202_00588"/>
<dbReference type="GO" id="GO:0016740">
    <property type="term" value="F:transferase activity"/>
    <property type="evidence" value="ECO:0007669"/>
    <property type="project" value="UniProtKB-KW"/>
</dbReference>
<feature type="domain" description="Glycosyltransferase 2-like" evidence="1">
    <location>
        <begin position="6"/>
        <end position="168"/>
    </location>
</feature>
<dbReference type="SUPFAM" id="SSF53448">
    <property type="entry name" value="Nucleotide-diphospho-sugar transferases"/>
    <property type="match status" value="1"/>
</dbReference>
<name>A0A1T4M1B0_9BACT</name>
<dbReference type="Pfam" id="PF00535">
    <property type="entry name" value="Glycos_transf_2"/>
    <property type="match status" value="1"/>
</dbReference>
<dbReference type="RefSeq" id="WP_078805483.1">
    <property type="nucleotide sequence ID" value="NZ_FUXK01000005.1"/>
</dbReference>
<dbReference type="EMBL" id="FUXK01000005">
    <property type="protein sequence ID" value="SJZ60753.1"/>
    <property type="molecule type" value="Genomic_DNA"/>
</dbReference>
<gene>
    <name evidence="2" type="ORF">SAMN02745202_00588</name>
</gene>
<dbReference type="InterPro" id="IPR050256">
    <property type="entry name" value="Glycosyltransferase_2"/>
</dbReference>
<dbReference type="Proteomes" id="UP000190065">
    <property type="component" value="Unassembled WGS sequence"/>
</dbReference>
<dbReference type="InterPro" id="IPR029044">
    <property type="entry name" value="Nucleotide-diphossugar_trans"/>
</dbReference>
<sequence length="237" mass="27213">MNKIYFVLPAYNEEENIEETIKQWYPVVEKVGSDSRLVIANDGSKDGTLAVLNSLKSSYPQLIVLDKKNQGHGATVIFLYKYALSQGAEYIFQTDSDGQTDPNEFFAFWEASQNYDCVLGCRRVRGDGKDRKFVENVLRSYIFLFFKVWVPDANAPFRLMKASVLSKYLPLLPFDFNLPNAVLTACFSKFQERVKYIEITFKPRQGGVNSINIKKIIKIGWKAVSDFWVIRKKMGNI</sequence>
<proteinExistence type="predicted"/>
<evidence type="ECO:0000313" key="3">
    <source>
        <dbReference type="Proteomes" id="UP000190065"/>
    </source>
</evidence>
<evidence type="ECO:0000313" key="2">
    <source>
        <dbReference type="EMBL" id="SJZ60753.1"/>
    </source>
</evidence>
<reference evidence="2 3" key="1">
    <citation type="submission" date="2017-02" db="EMBL/GenBank/DDBJ databases">
        <authorList>
            <person name="Peterson S.W."/>
        </authorList>
    </citation>
    <scope>NUCLEOTIDE SEQUENCE [LARGE SCALE GENOMIC DNA]</scope>
    <source>
        <strain evidence="2 3">ATCC 43324</strain>
    </source>
</reference>
<keyword evidence="2" id="KW-0808">Transferase</keyword>
<organism evidence="2 3">
    <name type="scientific">Segatella oulorum</name>
    <dbReference type="NCBI Taxonomy" id="28136"/>
    <lineage>
        <taxon>Bacteria</taxon>
        <taxon>Pseudomonadati</taxon>
        <taxon>Bacteroidota</taxon>
        <taxon>Bacteroidia</taxon>
        <taxon>Bacteroidales</taxon>
        <taxon>Prevotellaceae</taxon>
        <taxon>Segatella</taxon>
    </lineage>
</organism>
<protein>
    <submittedName>
        <fullName evidence="2">Glycosyltransferase involved in cell wall bisynthesis</fullName>
    </submittedName>
</protein>
<dbReference type="PANTHER" id="PTHR48090">
    <property type="entry name" value="UNDECAPRENYL-PHOSPHATE 4-DEOXY-4-FORMAMIDO-L-ARABINOSE TRANSFERASE-RELATED"/>
    <property type="match status" value="1"/>
</dbReference>